<proteinExistence type="predicted"/>
<name>B1BUL6_CLOPF</name>
<dbReference type="EMBL" id="ABDW01000020">
    <property type="protein sequence ID" value="EDT14618.1"/>
    <property type="molecule type" value="Genomic_DNA"/>
</dbReference>
<evidence type="ECO:0000313" key="1">
    <source>
        <dbReference type="EMBL" id="EDT14618.1"/>
    </source>
</evidence>
<evidence type="ECO:0000313" key="2">
    <source>
        <dbReference type="Proteomes" id="UP000005337"/>
    </source>
</evidence>
<protein>
    <submittedName>
        <fullName evidence="1">Uncharacterized protein</fullName>
    </submittedName>
</protein>
<dbReference type="Proteomes" id="UP000005337">
    <property type="component" value="Unassembled WGS sequence"/>
</dbReference>
<gene>
    <name evidence="1" type="ORF">AC3_A0424</name>
</gene>
<comment type="caution">
    <text evidence="1">The sequence shown here is derived from an EMBL/GenBank/DDBJ whole genome shotgun (WGS) entry which is preliminary data.</text>
</comment>
<organism evidence="1 2">
    <name type="scientific">Clostridium perfringens E str. JGS1987</name>
    <dbReference type="NCBI Taxonomy" id="451755"/>
    <lineage>
        <taxon>Bacteria</taxon>
        <taxon>Bacillati</taxon>
        <taxon>Bacillota</taxon>
        <taxon>Clostridia</taxon>
        <taxon>Eubacteriales</taxon>
        <taxon>Clostridiaceae</taxon>
        <taxon>Clostridium</taxon>
    </lineage>
</organism>
<dbReference type="AlphaFoldDB" id="B1BUL6"/>
<reference evidence="1 2" key="1">
    <citation type="submission" date="2007-07" db="EMBL/GenBank/DDBJ databases">
        <title>Annotation of Clostridium perfringens E str. JGS1987.</title>
        <authorList>
            <person name="Paulsen I."/>
            <person name="Sebastian Y."/>
        </authorList>
    </citation>
    <scope>NUCLEOTIDE SEQUENCE [LARGE SCALE GENOMIC DNA]</scope>
    <source>
        <strain evidence="2">E str. JGS1987</strain>
    </source>
</reference>
<sequence>MVKINEYKTYEGSDCFLGCIQNYLLLYQNLVDECNIFFEGNGFDLTYILNEDDKYSIKFKAHINESVYKYCDKYGVKLQKKKFKDIKVADKELLEDLKKNHIVIKLNAENLKYNDVFKYSFSVTHYINLLSYDFNKNRAYISDGFIPKYPREIYQGWYNYKDLRYAREKVEYEYIVVEKDSLQDIYEKLNKCEVNKRLYNCVIDNIRRYIRGGKDKDAYHGIDAIEHFIDKISGLVVDDAEEFSKNIYKIHLKLGVNGFINIKSLLAKTILKLGQEFTDKNLIKMSEELQEIYEKWIYINRSFIKCSISKRQKDIDIIAERMNKLFQTEYNLYKKLLLYMDKNEVKL</sequence>
<accession>B1BUL6</accession>
<dbReference type="RefSeq" id="WP_004456859.1">
    <property type="nucleotide sequence ID" value="NZ_ABDW01000020.1"/>
</dbReference>